<evidence type="ECO:0000313" key="2">
    <source>
        <dbReference type="Proteomes" id="UP000541444"/>
    </source>
</evidence>
<dbReference type="InterPro" id="IPR036598">
    <property type="entry name" value="GOLD_dom_sf"/>
</dbReference>
<dbReference type="AlphaFoldDB" id="A0A7J7NZS3"/>
<organism evidence="1 2">
    <name type="scientific">Kingdonia uniflora</name>
    <dbReference type="NCBI Taxonomy" id="39325"/>
    <lineage>
        <taxon>Eukaryota</taxon>
        <taxon>Viridiplantae</taxon>
        <taxon>Streptophyta</taxon>
        <taxon>Embryophyta</taxon>
        <taxon>Tracheophyta</taxon>
        <taxon>Spermatophyta</taxon>
        <taxon>Magnoliopsida</taxon>
        <taxon>Ranunculales</taxon>
        <taxon>Circaeasteraceae</taxon>
        <taxon>Kingdonia</taxon>
    </lineage>
</organism>
<dbReference type="OrthoDB" id="1434354at2759"/>
<proteinExistence type="predicted"/>
<evidence type="ECO:0000313" key="1">
    <source>
        <dbReference type="EMBL" id="KAF6172696.1"/>
    </source>
</evidence>
<name>A0A7J7NZS3_9MAGN</name>
<gene>
    <name evidence="1" type="ORF">GIB67_042019</name>
</gene>
<sequence length="456" mass="52800">MASTEGLMPITREYLSRFYDNYPFTPLSDDVSRLSSELQAISNNLKEEFPLTEDETVLAHEADCSPPHKIDENMWKNREHIEEIIFLFERSHWPALLQQQSTEENIEIALVLGVLKVQLQNTLKIIEAFQSKNSENIFSTVITYMPQDFRGALIRQQRERSERYKQAEIDALVNSGGKIRDRYALLWNQQMERRRQLAQLGSATGVFKTLVKYLVGVPQVLLDFIRQINDDHGPMEEQRQRYGPSLYNLTTMVLSIRLFISLTWERFEAKTLDKDRVIILEKAVNVYTSEMERFIIFISVFIKTQDTKDYVVVNSLQILPSLFQQRMPVLQQGKFNSSAVFTFALVPYLNMFYVKRTCGTDGLFYRNSDDYKETIITPGKTHEVSLVVDAANSYIAWDFSVIQGKMNMDVGFSVEYVNSAGEITMILPYRRYESNQNLRYKVDSIPPVAEAVVEAE</sequence>
<dbReference type="SUPFAM" id="SSF101576">
    <property type="entry name" value="Supernatant protein factor (SPF), C-terminal domain"/>
    <property type="match status" value="1"/>
</dbReference>
<evidence type="ECO:0008006" key="3">
    <source>
        <dbReference type="Google" id="ProtNLM"/>
    </source>
</evidence>
<keyword evidence="2" id="KW-1185">Reference proteome</keyword>
<reference evidence="1 2" key="1">
    <citation type="journal article" date="2020" name="IScience">
        <title>Genome Sequencing of the Endangered Kingdonia uniflora (Circaeasteraceae, Ranunculales) Reveals Potential Mechanisms of Evolutionary Specialization.</title>
        <authorList>
            <person name="Sun Y."/>
            <person name="Deng T."/>
            <person name="Zhang A."/>
            <person name="Moore M.J."/>
            <person name="Landis J.B."/>
            <person name="Lin N."/>
            <person name="Zhang H."/>
            <person name="Zhang X."/>
            <person name="Huang J."/>
            <person name="Zhang X."/>
            <person name="Sun H."/>
            <person name="Wang H."/>
        </authorList>
    </citation>
    <scope>NUCLEOTIDE SEQUENCE [LARGE SCALE GENOMIC DNA]</scope>
    <source>
        <strain evidence="1">TB1705</strain>
        <tissue evidence="1">Leaf</tissue>
    </source>
</reference>
<dbReference type="Gene3D" id="2.60.120.680">
    <property type="entry name" value="GOLD domain"/>
    <property type="match status" value="1"/>
</dbReference>
<dbReference type="PANTHER" id="PTHR47532">
    <property type="entry name" value="RETINAL-BINDING PROTEIN"/>
    <property type="match status" value="1"/>
</dbReference>
<dbReference type="EMBL" id="JACGCM010000412">
    <property type="protein sequence ID" value="KAF6172696.1"/>
    <property type="molecule type" value="Genomic_DNA"/>
</dbReference>
<protein>
    <recommendedName>
        <fullName evidence="3">GOLD domain-containing protein</fullName>
    </recommendedName>
</protein>
<dbReference type="Proteomes" id="UP000541444">
    <property type="component" value="Unassembled WGS sequence"/>
</dbReference>
<comment type="caution">
    <text evidence="1">The sequence shown here is derived from an EMBL/GenBank/DDBJ whole genome shotgun (WGS) entry which is preliminary data.</text>
</comment>
<accession>A0A7J7NZS3</accession>
<dbReference type="PANTHER" id="PTHR47532:SF1">
    <property type="entry name" value="RETINAL-BINDING PROTEIN"/>
    <property type="match status" value="1"/>
</dbReference>